<dbReference type="AlphaFoldDB" id="A0A5B7FTT1"/>
<comment type="caution">
    <text evidence="2">The sequence shown here is derived from an EMBL/GenBank/DDBJ whole genome shotgun (WGS) entry which is preliminary data.</text>
</comment>
<proteinExistence type="predicted"/>
<protein>
    <submittedName>
        <fullName evidence="2">Uncharacterized protein</fullName>
    </submittedName>
</protein>
<feature type="region of interest" description="Disordered" evidence="1">
    <location>
        <begin position="1"/>
        <end position="33"/>
    </location>
</feature>
<keyword evidence="3" id="KW-1185">Reference proteome</keyword>
<dbReference type="EMBL" id="VSRR010009192">
    <property type="protein sequence ID" value="MPC49942.1"/>
    <property type="molecule type" value="Genomic_DNA"/>
</dbReference>
<feature type="region of interest" description="Disordered" evidence="1">
    <location>
        <begin position="98"/>
        <end position="120"/>
    </location>
</feature>
<evidence type="ECO:0000256" key="1">
    <source>
        <dbReference type="SAM" id="MobiDB-lite"/>
    </source>
</evidence>
<evidence type="ECO:0000313" key="2">
    <source>
        <dbReference type="EMBL" id="MPC49942.1"/>
    </source>
</evidence>
<feature type="compositionally biased region" description="Basic and acidic residues" evidence="1">
    <location>
        <begin position="98"/>
        <end position="113"/>
    </location>
</feature>
<feature type="region of interest" description="Disordered" evidence="1">
    <location>
        <begin position="51"/>
        <end position="75"/>
    </location>
</feature>
<organism evidence="2 3">
    <name type="scientific">Portunus trituberculatus</name>
    <name type="common">Swimming crab</name>
    <name type="synonym">Neptunus trituberculatus</name>
    <dbReference type="NCBI Taxonomy" id="210409"/>
    <lineage>
        <taxon>Eukaryota</taxon>
        <taxon>Metazoa</taxon>
        <taxon>Ecdysozoa</taxon>
        <taxon>Arthropoda</taxon>
        <taxon>Crustacea</taxon>
        <taxon>Multicrustacea</taxon>
        <taxon>Malacostraca</taxon>
        <taxon>Eumalacostraca</taxon>
        <taxon>Eucarida</taxon>
        <taxon>Decapoda</taxon>
        <taxon>Pleocyemata</taxon>
        <taxon>Brachyura</taxon>
        <taxon>Eubrachyura</taxon>
        <taxon>Portunoidea</taxon>
        <taxon>Portunidae</taxon>
        <taxon>Portuninae</taxon>
        <taxon>Portunus</taxon>
    </lineage>
</organism>
<feature type="compositionally biased region" description="Polar residues" evidence="1">
    <location>
        <begin position="59"/>
        <end position="75"/>
    </location>
</feature>
<feature type="compositionally biased region" description="Basic and acidic residues" evidence="1">
    <location>
        <begin position="1"/>
        <end position="13"/>
    </location>
</feature>
<name>A0A5B7FTT1_PORTR</name>
<accession>A0A5B7FTT1</accession>
<gene>
    <name evidence="2" type="ORF">E2C01_043757</name>
</gene>
<dbReference type="Proteomes" id="UP000324222">
    <property type="component" value="Unassembled WGS sequence"/>
</dbReference>
<evidence type="ECO:0000313" key="3">
    <source>
        <dbReference type="Proteomes" id="UP000324222"/>
    </source>
</evidence>
<sequence length="120" mass="13680">MYRRDDRQTDRQTDSSCEAKGTTGQHLGRHDGQIAAVETRYTAGTNVCDKTDTFEDGYTTGQRGMTQNKQNEGTTRQNFMDARQTAVMIRIQEKEMVTRNTNCEDREATKQGDWDTTNNS</sequence>
<reference evidence="2 3" key="1">
    <citation type="submission" date="2019-05" db="EMBL/GenBank/DDBJ databases">
        <title>Another draft genome of Portunus trituberculatus and its Hox gene families provides insights of decapod evolution.</title>
        <authorList>
            <person name="Jeong J.-H."/>
            <person name="Song I."/>
            <person name="Kim S."/>
            <person name="Choi T."/>
            <person name="Kim D."/>
            <person name="Ryu S."/>
            <person name="Kim W."/>
        </authorList>
    </citation>
    <scope>NUCLEOTIDE SEQUENCE [LARGE SCALE GENOMIC DNA]</scope>
    <source>
        <tissue evidence="2">Muscle</tissue>
    </source>
</reference>